<dbReference type="EMBL" id="JAXCGZ010000102">
    <property type="protein sequence ID" value="KAK7086701.1"/>
    <property type="molecule type" value="Genomic_DNA"/>
</dbReference>
<dbReference type="Proteomes" id="UP001381693">
    <property type="component" value="Unassembled WGS sequence"/>
</dbReference>
<evidence type="ECO:0000313" key="1">
    <source>
        <dbReference type="EMBL" id="KAK7086701.1"/>
    </source>
</evidence>
<protein>
    <submittedName>
        <fullName evidence="1">Uncharacterized protein</fullName>
    </submittedName>
</protein>
<keyword evidence="2" id="KW-1185">Reference proteome</keyword>
<accession>A0AAN9FUC1</accession>
<sequence length="494" mass="56372">MMTEKEIKKETIPEELLRRVTFCTAKIECNMTVENENVPDLVDISVDSMTSSNYSKIQSQCPSNQHSDELTAREPLHPFAFCENKPHFEAKESCEVSLMSTKRNIMPFHQALKRSIPSVSKFVNEYVCNAVHSKKSPWMLSNSGENILHISSENSSQPKNGNNSSCSFGVNIPNKNFHTKRISATTSSNYIIKIIDFILSHHAKRRNGVVATDGFSNDNSTLRENSDNVFCNESSQHNLNSSTDELPPEEYAPAPEQHKLLVKTPYNHYQEVKQSYYESDPFAEKNDACESNGIGISGTTECCACSKKTYCCKHNVNTQFQMDLRENSSELDLNKLINETHSFQTKQSDPLSKRKSDYLIHQNKIPENYQSLYGFMSESKSYITQGTSYSAIQYILRWIAHARQKLIETHNGLLEKEPEQSQSFLSERSFMNESCEVVQNSQSKSVHKEKVREESEVQCSGWMRFGGYMKPEKDISVKSELEVSREFIDDVCYS</sequence>
<reference evidence="1 2" key="1">
    <citation type="submission" date="2023-11" db="EMBL/GenBank/DDBJ databases">
        <title>Halocaridina rubra genome assembly.</title>
        <authorList>
            <person name="Smith C."/>
        </authorList>
    </citation>
    <scope>NUCLEOTIDE SEQUENCE [LARGE SCALE GENOMIC DNA]</scope>
    <source>
        <strain evidence="1">EP-1</strain>
        <tissue evidence="1">Whole</tissue>
    </source>
</reference>
<organism evidence="1 2">
    <name type="scientific">Halocaridina rubra</name>
    <name type="common">Hawaiian red shrimp</name>
    <dbReference type="NCBI Taxonomy" id="373956"/>
    <lineage>
        <taxon>Eukaryota</taxon>
        <taxon>Metazoa</taxon>
        <taxon>Ecdysozoa</taxon>
        <taxon>Arthropoda</taxon>
        <taxon>Crustacea</taxon>
        <taxon>Multicrustacea</taxon>
        <taxon>Malacostraca</taxon>
        <taxon>Eumalacostraca</taxon>
        <taxon>Eucarida</taxon>
        <taxon>Decapoda</taxon>
        <taxon>Pleocyemata</taxon>
        <taxon>Caridea</taxon>
        <taxon>Atyoidea</taxon>
        <taxon>Atyidae</taxon>
        <taxon>Halocaridina</taxon>
    </lineage>
</organism>
<comment type="caution">
    <text evidence="1">The sequence shown here is derived from an EMBL/GenBank/DDBJ whole genome shotgun (WGS) entry which is preliminary data.</text>
</comment>
<evidence type="ECO:0000313" key="2">
    <source>
        <dbReference type="Proteomes" id="UP001381693"/>
    </source>
</evidence>
<dbReference type="AlphaFoldDB" id="A0AAN9FUC1"/>
<name>A0AAN9FUC1_HALRR</name>
<gene>
    <name evidence="1" type="ORF">SK128_014216</name>
</gene>
<proteinExistence type="predicted"/>